<protein>
    <submittedName>
        <fullName evidence="1">Uncharacterized protein</fullName>
    </submittedName>
</protein>
<dbReference type="Proteomes" id="UP001457282">
    <property type="component" value="Unassembled WGS sequence"/>
</dbReference>
<dbReference type="AlphaFoldDB" id="A0AAW1XV28"/>
<sequence length="158" mass="17789">MVFVRRRISPNKRLEFSGLNWELDRNSSFFFKSVAKCRNINSTSTITLVDGFVTTNEDLIKSEAITYFSNLLGSPSIVTHSNQDFLRSIVGNPLSNSQSVALSNVLSSDEIRDACFNHANVQYLIDCFDFPIDSTPIRYLGIPLITSKLNFQTCSLSY</sequence>
<evidence type="ECO:0000313" key="2">
    <source>
        <dbReference type="Proteomes" id="UP001457282"/>
    </source>
</evidence>
<name>A0AAW1XV28_RUBAR</name>
<keyword evidence="2" id="KW-1185">Reference proteome</keyword>
<proteinExistence type="predicted"/>
<reference evidence="1 2" key="1">
    <citation type="journal article" date="2023" name="G3 (Bethesda)">
        <title>A chromosome-length genome assembly and annotation of blackberry (Rubus argutus, cv. 'Hillquist').</title>
        <authorList>
            <person name="Bruna T."/>
            <person name="Aryal R."/>
            <person name="Dudchenko O."/>
            <person name="Sargent D.J."/>
            <person name="Mead D."/>
            <person name="Buti M."/>
            <person name="Cavallini A."/>
            <person name="Hytonen T."/>
            <person name="Andres J."/>
            <person name="Pham M."/>
            <person name="Weisz D."/>
            <person name="Mascagni F."/>
            <person name="Usai G."/>
            <person name="Natali L."/>
            <person name="Bassil N."/>
            <person name="Fernandez G.E."/>
            <person name="Lomsadze A."/>
            <person name="Armour M."/>
            <person name="Olukolu B."/>
            <person name="Poorten T."/>
            <person name="Britton C."/>
            <person name="Davik J."/>
            <person name="Ashrafi H."/>
            <person name="Aiden E.L."/>
            <person name="Borodovsky M."/>
            <person name="Worthington M."/>
        </authorList>
    </citation>
    <scope>NUCLEOTIDE SEQUENCE [LARGE SCALE GENOMIC DNA]</scope>
    <source>
        <strain evidence="1">PI 553951</strain>
    </source>
</reference>
<organism evidence="1 2">
    <name type="scientific">Rubus argutus</name>
    <name type="common">Southern blackberry</name>
    <dbReference type="NCBI Taxonomy" id="59490"/>
    <lineage>
        <taxon>Eukaryota</taxon>
        <taxon>Viridiplantae</taxon>
        <taxon>Streptophyta</taxon>
        <taxon>Embryophyta</taxon>
        <taxon>Tracheophyta</taxon>
        <taxon>Spermatophyta</taxon>
        <taxon>Magnoliopsida</taxon>
        <taxon>eudicotyledons</taxon>
        <taxon>Gunneridae</taxon>
        <taxon>Pentapetalae</taxon>
        <taxon>rosids</taxon>
        <taxon>fabids</taxon>
        <taxon>Rosales</taxon>
        <taxon>Rosaceae</taxon>
        <taxon>Rosoideae</taxon>
        <taxon>Rosoideae incertae sedis</taxon>
        <taxon>Rubus</taxon>
    </lineage>
</organism>
<dbReference type="EMBL" id="JBEDUW010000003">
    <property type="protein sequence ID" value="KAK9939347.1"/>
    <property type="molecule type" value="Genomic_DNA"/>
</dbReference>
<accession>A0AAW1XV28</accession>
<evidence type="ECO:0000313" key="1">
    <source>
        <dbReference type="EMBL" id="KAK9939347.1"/>
    </source>
</evidence>
<comment type="caution">
    <text evidence="1">The sequence shown here is derived from an EMBL/GenBank/DDBJ whole genome shotgun (WGS) entry which is preliminary data.</text>
</comment>
<gene>
    <name evidence="1" type="ORF">M0R45_016044</name>
</gene>